<proteinExistence type="predicted"/>
<sequence length="249" mass="27953">MEYRACRSEPCHPLKTVMMRPGTDNSPRHASDSTTMPTGTIDVYARWSKYDGAYPTTPEDFIRKTHVYSVTIPPSAPLAVGKRIRVLAMSPARWCCPDADVDLLEAYDAHVVGRIRKVLGWRGDWVALEVENECRVSAVRKARLEIPYLPGVTVLRLDNLREGKGPKEAQMEDLDLDMRAKPPPPLWACKAGGCALRSTSLPGDAIYDEWWLSGSIYADEGKRRRRKVKPQEPMCKGKMIAVGWAIDKD</sequence>
<dbReference type="EMBL" id="KZ857424">
    <property type="protein sequence ID" value="RDX46731.1"/>
    <property type="molecule type" value="Genomic_DNA"/>
</dbReference>
<evidence type="ECO:0000256" key="1">
    <source>
        <dbReference type="SAM" id="MobiDB-lite"/>
    </source>
</evidence>
<feature type="region of interest" description="Disordered" evidence="1">
    <location>
        <begin position="16"/>
        <end position="37"/>
    </location>
</feature>
<accession>A0A371D2I8</accession>
<protein>
    <submittedName>
        <fullName evidence="2">Uncharacterized protein</fullName>
    </submittedName>
</protein>
<reference evidence="2 3" key="1">
    <citation type="journal article" date="2018" name="Biotechnol. Biofuels">
        <title>Integrative visual omics of the white-rot fungus Polyporus brumalis exposes the biotechnological potential of its oxidative enzymes for delignifying raw plant biomass.</title>
        <authorList>
            <person name="Miyauchi S."/>
            <person name="Rancon A."/>
            <person name="Drula E."/>
            <person name="Hage H."/>
            <person name="Chaduli D."/>
            <person name="Favel A."/>
            <person name="Grisel S."/>
            <person name="Henrissat B."/>
            <person name="Herpoel-Gimbert I."/>
            <person name="Ruiz-Duenas F.J."/>
            <person name="Chevret D."/>
            <person name="Hainaut M."/>
            <person name="Lin J."/>
            <person name="Wang M."/>
            <person name="Pangilinan J."/>
            <person name="Lipzen A."/>
            <person name="Lesage-Meessen L."/>
            <person name="Navarro D."/>
            <person name="Riley R."/>
            <person name="Grigoriev I.V."/>
            <person name="Zhou S."/>
            <person name="Raouche S."/>
            <person name="Rosso M.N."/>
        </authorList>
    </citation>
    <scope>NUCLEOTIDE SEQUENCE [LARGE SCALE GENOMIC DNA]</scope>
    <source>
        <strain evidence="2 3">BRFM 1820</strain>
    </source>
</reference>
<organism evidence="2 3">
    <name type="scientific">Lentinus brumalis</name>
    <dbReference type="NCBI Taxonomy" id="2498619"/>
    <lineage>
        <taxon>Eukaryota</taxon>
        <taxon>Fungi</taxon>
        <taxon>Dikarya</taxon>
        <taxon>Basidiomycota</taxon>
        <taxon>Agaricomycotina</taxon>
        <taxon>Agaricomycetes</taxon>
        <taxon>Polyporales</taxon>
        <taxon>Polyporaceae</taxon>
        <taxon>Lentinus</taxon>
    </lineage>
</organism>
<dbReference type="OrthoDB" id="2749045at2759"/>
<dbReference type="AlphaFoldDB" id="A0A371D2I8"/>
<evidence type="ECO:0000313" key="3">
    <source>
        <dbReference type="Proteomes" id="UP000256964"/>
    </source>
</evidence>
<gene>
    <name evidence="2" type="ORF">OH76DRAFT_814507</name>
</gene>
<dbReference type="Proteomes" id="UP000256964">
    <property type="component" value="Unassembled WGS sequence"/>
</dbReference>
<evidence type="ECO:0000313" key="2">
    <source>
        <dbReference type="EMBL" id="RDX46731.1"/>
    </source>
</evidence>
<keyword evidence="3" id="KW-1185">Reference proteome</keyword>
<name>A0A371D2I8_9APHY</name>